<sequence length="198" mass="21930">MSRPQPHQRAETAEYLQGSQQERTIQPEETDQAHSGHGSAQNDNPRPGQPRSTGQIHFVEVMDEDSVLLDRLNLAMAIRLAWGDFELDGDSESDISAVIELQARLFQDANRRLIQRLEQGSVVIGDSPHPNTVNVNATVVAQVEQNPSVTRAARGPFGIVRETSPEDVAITNLPFRPRDEKVMKDVSGNLVLKRPGRP</sequence>
<dbReference type="EMBL" id="KN848062">
    <property type="protein sequence ID" value="KIY03524.1"/>
    <property type="molecule type" value="Genomic_DNA"/>
</dbReference>
<dbReference type="AlphaFoldDB" id="A0A0D2L389"/>
<evidence type="ECO:0000256" key="1">
    <source>
        <dbReference type="SAM" id="MobiDB-lite"/>
    </source>
</evidence>
<protein>
    <submittedName>
        <fullName evidence="2">Uncharacterized protein</fullName>
    </submittedName>
</protein>
<reference evidence="2 3" key="1">
    <citation type="submission" date="2015-01" db="EMBL/GenBank/DDBJ databases">
        <title>The Genome Sequence of Fonsecaea multimorphosa CBS 102226.</title>
        <authorList>
            <consortium name="The Broad Institute Genomics Platform"/>
            <person name="Cuomo C."/>
            <person name="de Hoog S."/>
            <person name="Gorbushina A."/>
            <person name="Stielow B."/>
            <person name="Teixiera M."/>
            <person name="Abouelleil A."/>
            <person name="Chapman S.B."/>
            <person name="Priest M."/>
            <person name="Young S.K."/>
            <person name="Wortman J."/>
            <person name="Nusbaum C."/>
            <person name="Birren B."/>
        </authorList>
    </citation>
    <scope>NUCLEOTIDE SEQUENCE [LARGE SCALE GENOMIC DNA]</scope>
    <source>
        <strain evidence="2 3">CBS 102226</strain>
    </source>
</reference>
<dbReference type="Proteomes" id="UP000053411">
    <property type="component" value="Unassembled WGS sequence"/>
</dbReference>
<dbReference type="GeneID" id="27705961"/>
<name>A0A0D2L389_9EURO</name>
<organism evidence="2 3">
    <name type="scientific">Fonsecaea multimorphosa CBS 102226</name>
    <dbReference type="NCBI Taxonomy" id="1442371"/>
    <lineage>
        <taxon>Eukaryota</taxon>
        <taxon>Fungi</taxon>
        <taxon>Dikarya</taxon>
        <taxon>Ascomycota</taxon>
        <taxon>Pezizomycotina</taxon>
        <taxon>Eurotiomycetes</taxon>
        <taxon>Chaetothyriomycetidae</taxon>
        <taxon>Chaetothyriales</taxon>
        <taxon>Herpotrichiellaceae</taxon>
        <taxon>Fonsecaea</taxon>
    </lineage>
</organism>
<evidence type="ECO:0000313" key="2">
    <source>
        <dbReference type="EMBL" id="KIY03524.1"/>
    </source>
</evidence>
<evidence type="ECO:0000313" key="3">
    <source>
        <dbReference type="Proteomes" id="UP000053411"/>
    </source>
</evidence>
<proteinExistence type="predicted"/>
<feature type="compositionally biased region" description="Polar residues" evidence="1">
    <location>
        <begin position="38"/>
        <end position="53"/>
    </location>
</feature>
<feature type="region of interest" description="Disordered" evidence="1">
    <location>
        <begin position="1"/>
        <end position="53"/>
    </location>
</feature>
<dbReference type="RefSeq" id="XP_016637646.1">
    <property type="nucleotide sequence ID" value="XM_016770736.1"/>
</dbReference>
<keyword evidence="3" id="KW-1185">Reference proteome</keyword>
<dbReference type="VEuPathDB" id="FungiDB:Z520_00215"/>
<accession>A0A0D2L389</accession>
<gene>
    <name evidence="2" type="ORF">Z520_00215</name>
</gene>